<dbReference type="Pfam" id="PF22700">
    <property type="entry name" value="MVD-like_N"/>
    <property type="match status" value="1"/>
</dbReference>
<keyword evidence="10 14" id="KW-1207">Sterol metabolism</keyword>
<evidence type="ECO:0000256" key="1">
    <source>
        <dbReference type="ARBA" id="ARBA00005055"/>
    </source>
</evidence>
<feature type="domain" description="Mvd1 C-terminal" evidence="15">
    <location>
        <begin position="196"/>
        <end position="388"/>
    </location>
</feature>
<dbReference type="EC" id="4.1.1.33" evidence="3 13"/>
<dbReference type="InterPro" id="IPR020568">
    <property type="entry name" value="Ribosomal_Su5_D2-typ_SF"/>
</dbReference>
<comment type="similarity">
    <text evidence="2 13 14">Belongs to the diphosphomevalonate decarboxylase family.</text>
</comment>
<evidence type="ECO:0000256" key="6">
    <source>
        <dbReference type="ARBA" id="ARBA00022840"/>
    </source>
</evidence>
<evidence type="ECO:0000256" key="7">
    <source>
        <dbReference type="ARBA" id="ARBA00022955"/>
    </source>
</evidence>
<dbReference type="NCBIfam" id="TIGR01240">
    <property type="entry name" value="mevDPdecarb"/>
    <property type="match status" value="1"/>
</dbReference>
<dbReference type="GO" id="GO:0004163">
    <property type="term" value="F:diphosphomevalonate decarboxylase activity"/>
    <property type="evidence" value="ECO:0007669"/>
    <property type="project" value="UniProtKB-UniRule"/>
</dbReference>
<evidence type="ECO:0000256" key="3">
    <source>
        <dbReference type="ARBA" id="ARBA00012296"/>
    </source>
</evidence>
<evidence type="ECO:0000313" key="17">
    <source>
        <dbReference type="EMBL" id="RSH89285.1"/>
    </source>
</evidence>
<keyword evidence="8 14" id="KW-0756">Sterol biosynthesis</keyword>
<proteinExistence type="inferred from homology"/>
<dbReference type="InterPro" id="IPR014721">
    <property type="entry name" value="Ribsml_uS5_D2-typ_fold_subgr"/>
</dbReference>
<dbReference type="InterPro" id="IPR041431">
    <property type="entry name" value="Mvd1_C"/>
</dbReference>
<dbReference type="EMBL" id="RSCD01000014">
    <property type="protein sequence ID" value="RSH89285.1"/>
    <property type="molecule type" value="Genomic_DNA"/>
</dbReference>
<dbReference type="SUPFAM" id="SSF55060">
    <property type="entry name" value="GHMP Kinase, C-terminal domain"/>
    <property type="match status" value="1"/>
</dbReference>
<dbReference type="GO" id="GO:0016126">
    <property type="term" value="P:sterol biosynthetic process"/>
    <property type="evidence" value="ECO:0007669"/>
    <property type="project" value="UniProtKB-KW"/>
</dbReference>
<evidence type="ECO:0000256" key="14">
    <source>
        <dbReference type="RuleBase" id="RU363086"/>
    </source>
</evidence>
<accession>A0A427YDQ3</accession>
<gene>
    <name evidence="17" type="primary">MVD1</name>
    <name evidence="17" type="ORF">EHS25_002397</name>
</gene>
<dbReference type="GO" id="GO:0005524">
    <property type="term" value="F:ATP binding"/>
    <property type="evidence" value="ECO:0007669"/>
    <property type="project" value="UniProtKB-UniRule"/>
</dbReference>
<dbReference type="Pfam" id="PF18376">
    <property type="entry name" value="MDD_C"/>
    <property type="match status" value="1"/>
</dbReference>
<keyword evidence="6 13" id="KW-0067">ATP-binding</keyword>
<dbReference type="Gene3D" id="3.30.70.890">
    <property type="entry name" value="GHMP kinase, C-terminal domain"/>
    <property type="match status" value="1"/>
</dbReference>
<evidence type="ECO:0000256" key="5">
    <source>
        <dbReference type="ARBA" id="ARBA00022741"/>
    </source>
</evidence>
<dbReference type="Gene3D" id="3.30.230.10">
    <property type="match status" value="1"/>
</dbReference>
<dbReference type="PIRSF" id="PIRSF015950">
    <property type="entry name" value="Mev_P_decrbx"/>
    <property type="match status" value="1"/>
</dbReference>
<sequence length="406" mass="44249">MPVYEATATAPVNIACIKYWGKRDTSLILPTNSSLSVTLDQDHLRSTTTSRADASFEKGDRLWLNGTEESIKEGGRLAVCIKELRGWRREMEEKDGGLPKLSSWPLRIASYNNFPTAAGLASSASGLAALVASLSQLYELPQTPSELSRIARQGSGSACRSLFGGFVAWREGKLADGSDSLAEEVAPRDHWPEMHALICVVSDAKKGTSSTSGMQRTVETSPLLQHRLKVVPDRMDKISKAILEKDFDTFAQITMADSNQFHAVCLDTSPPIFYLNDVSRSLIALIEELNRAAMLTTGHLVAAYTFDAGPNCVIYALEPTMRLIISTVNRFFPQEGHFPDPFGLFEGQSMEETALLNGFNGGVIRTGGWEKGAVKSLIHTRVGDGPRRLGKEESLLKADGTPKTLA</sequence>
<dbReference type="InterPro" id="IPR036554">
    <property type="entry name" value="GHMP_kinase_C_sf"/>
</dbReference>
<dbReference type="InterPro" id="IPR005935">
    <property type="entry name" value="Mev_decarb"/>
</dbReference>
<evidence type="ECO:0000256" key="11">
    <source>
        <dbReference type="ARBA" id="ARBA00023221"/>
    </source>
</evidence>
<evidence type="ECO:0000259" key="15">
    <source>
        <dbReference type="Pfam" id="PF18376"/>
    </source>
</evidence>
<keyword evidence="9 13" id="KW-0443">Lipid metabolism</keyword>
<evidence type="ECO:0000256" key="2">
    <source>
        <dbReference type="ARBA" id="ARBA00008831"/>
    </source>
</evidence>
<comment type="catalytic activity">
    <reaction evidence="13 14">
        <text>(R)-5-diphosphomevalonate + ATP = isopentenyl diphosphate + ADP + phosphate + CO2</text>
        <dbReference type="Rhea" id="RHEA:23732"/>
        <dbReference type="ChEBI" id="CHEBI:16526"/>
        <dbReference type="ChEBI" id="CHEBI:30616"/>
        <dbReference type="ChEBI" id="CHEBI:43474"/>
        <dbReference type="ChEBI" id="CHEBI:57557"/>
        <dbReference type="ChEBI" id="CHEBI:128769"/>
        <dbReference type="ChEBI" id="CHEBI:456216"/>
        <dbReference type="EC" id="4.1.1.33"/>
    </reaction>
</comment>
<dbReference type="Proteomes" id="UP000279259">
    <property type="component" value="Unassembled WGS sequence"/>
</dbReference>
<dbReference type="FunFam" id="3.30.230.10:FF:000018">
    <property type="entry name" value="Diphosphomevalonate decarboxylase"/>
    <property type="match status" value="1"/>
</dbReference>
<evidence type="ECO:0000256" key="8">
    <source>
        <dbReference type="ARBA" id="ARBA00023011"/>
    </source>
</evidence>
<dbReference type="InterPro" id="IPR029765">
    <property type="entry name" value="Mev_diP_decarb"/>
</dbReference>
<keyword evidence="12 13" id="KW-0456">Lyase</keyword>
<dbReference type="PANTHER" id="PTHR10977:SF3">
    <property type="entry name" value="DIPHOSPHOMEVALONATE DECARBOXYLASE"/>
    <property type="match status" value="1"/>
</dbReference>
<evidence type="ECO:0000313" key="18">
    <source>
        <dbReference type="Proteomes" id="UP000279259"/>
    </source>
</evidence>
<feature type="domain" description="Diphosphomevalonate decarboxylase-like N-terminal" evidence="16">
    <location>
        <begin position="10"/>
        <end position="182"/>
    </location>
</feature>
<dbReference type="AlphaFoldDB" id="A0A427YDQ3"/>
<keyword evidence="7 14" id="KW-0752">Steroid biosynthesis</keyword>
<dbReference type="GO" id="GO:0005829">
    <property type="term" value="C:cytosol"/>
    <property type="evidence" value="ECO:0007669"/>
    <property type="project" value="InterPro"/>
</dbReference>
<dbReference type="SUPFAM" id="SSF54211">
    <property type="entry name" value="Ribosomal protein S5 domain 2-like"/>
    <property type="match status" value="1"/>
</dbReference>
<evidence type="ECO:0000256" key="4">
    <source>
        <dbReference type="ARBA" id="ARBA00022516"/>
    </source>
</evidence>
<evidence type="ECO:0000256" key="9">
    <source>
        <dbReference type="ARBA" id="ARBA00023098"/>
    </source>
</evidence>
<organism evidence="17 18">
    <name type="scientific">Saitozyma podzolica</name>
    <dbReference type="NCBI Taxonomy" id="1890683"/>
    <lineage>
        <taxon>Eukaryota</taxon>
        <taxon>Fungi</taxon>
        <taxon>Dikarya</taxon>
        <taxon>Basidiomycota</taxon>
        <taxon>Agaricomycotina</taxon>
        <taxon>Tremellomycetes</taxon>
        <taxon>Tremellales</taxon>
        <taxon>Trimorphomycetaceae</taxon>
        <taxon>Saitozyma</taxon>
    </lineage>
</organism>
<dbReference type="GO" id="GO:0019287">
    <property type="term" value="P:isopentenyl diphosphate biosynthetic process, mevalonate pathway"/>
    <property type="evidence" value="ECO:0007669"/>
    <property type="project" value="UniProtKB-UniRule"/>
</dbReference>
<keyword evidence="5 13" id="KW-0547">Nucleotide-binding</keyword>
<protein>
    <recommendedName>
        <fullName evidence="3 13">Diphosphomevalonate decarboxylase</fullName>
        <ecNumber evidence="3 13">4.1.1.33</ecNumber>
    </recommendedName>
</protein>
<name>A0A427YDQ3_9TREE</name>
<reference evidence="17 18" key="1">
    <citation type="submission" date="2018-11" db="EMBL/GenBank/DDBJ databases">
        <title>Genome sequence of Saitozyma podzolica DSM 27192.</title>
        <authorList>
            <person name="Aliyu H."/>
            <person name="Gorte O."/>
            <person name="Ochsenreither K."/>
        </authorList>
    </citation>
    <scope>NUCLEOTIDE SEQUENCE [LARGE SCALE GENOMIC DNA]</scope>
    <source>
        <strain evidence="17 18">DSM 27192</strain>
    </source>
</reference>
<dbReference type="FunFam" id="3.30.70.890:FF:000005">
    <property type="entry name" value="Diphosphomevalonate decarboxylase"/>
    <property type="match status" value="1"/>
</dbReference>
<evidence type="ECO:0000256" key="13">
    <source>
        <dbReference type="PIRNR" id="PIRNR015950"/>
    </source>
</evidence>
<comment type="caution">
    <text evidence="17">The sequence shown here is derived from an EMBL/GenBank/DDBJ whole genome shotgun (WGS) entry which is preliminary data.</text>
</comment>
<keyword evidence="4 14" id="KW-0444">Lipid biosynthesis</keyword>
<keyword evidence="18" id="KW-1185">Reference proteome</keyword>
<evidence type="ECO:0000256" key="12">
    <source>
        <dbReference type="ARBA" id="ARBA00023239"/>
    </source>
</evidence>
<dbReference type="InterPro" id="IPR053859">
    <property type="entry name" value="MVD-like_N"/>
</dbReference>
<keyword evidence="11 14" id="KW-0753">Steroid metabolism</keyword>
<dbReference type="UniPathway" id="UPA00057">
    <property type="reaction ID" value="UER00100"/>
</dbReference>
<evidence type="ECO:0000256" key="10">
    <source>
        <dbReference type="ARBA" id="ARBA00023166"/>
    </source>
</evidence>
<comment type="pathway">
    <text evidence="1 14">Isoprenoid biosynthesis; isopentenyl diphosphate biosynthesis via mevalonate pathway; isopentenyl diphosphate from (R)-mevalonate: step 3/3.</text>
</comment>
<dbReference type="OrthoDB" id="10253702at2759"/>
<dbReference type="PANTHER" id="PTHR10977">
    <property type="entry name" value="DIPHOSPHOMEVALONATE DECARBOXYLASE"/>
    <property type="match status" value="1"/>
</dbReference>
<dbReference type="STRING" id="1890683.A0A427YDQ3"/>
<evidence type="ECO:0000259" key="16">
    <source>
        <dbReference type="Pfam" id="PF22700"/>
    </source>
</evidence>